<dbReference type="PANTHER" id="PTHR36617">
    <property type="entry name" value="PROTEIN, PUTATIVE-RELATED"/>
    <property type="match status" value="1"/>
</dbReference>
<protein>
    <submittedName>
        <fullName evidence="1 2">Uncharacterized protein</fullName>
    </submittedName>
</protein>
<name>A0A072UGL8_MEDTR</name>
<dbReference type="EMBL" id="CM001220">
    <property type="protein sequence ID" value="KEH28864.1"/>
    <property type="molecule type" value="Genomic_DNA"/>
</dbReference>
<sequence>MDKNRGKWSKFGRWIVISCSSRPYGEVGGRLEVGGRSCSSWWQEVGRICDRDGGVGGRWFGASVSRKVGDMTDTLFWYHRWCGGVPLRERFLRLYELAVDKKVIVANMCSLGMRHGGEGWRWLVWLPDPIGGYSVRGAYELLTVIDNSNTDSALDLVWHQQSDVTLCVAGCGVNETAEHLFLSYAHLLRRFGSMFWKCKAVVSTATLVVVYLGDVERMQ</sequence>
<dbReference type="AlphaFoldDB" id="A0A072UGL8"/>
<evidence type="ECO:0000313" key="2">
    <source>
        <dbReference type="EnsemblPlants" id="KEH28864"/>
    </source>
</evidence>
<dbReference type="HOGENOM" id="CLU_1263214_0_0_1"/>
<dbReference type="EnsemblPlants" id="KEH28864">
    <property type="protein sequence ID" value="KEH28864"/>
    <property type="gene ID" value="MTR_4g415380"/>
</dbReference>
<reference evidence="2" key="3">
    <citation type="submission" date="2015-04" db="UniProtKB">
        <authorList>
            <consortium name="EnsemblPlants"/>
        </authorList>
    </citation>
    <scope>IDENTIFICATION</scope>
    <source>
        <strain evidence="2">cv. Jemalong A17</strain>
    </source>
</reference>
<reference evidence="1 3" key="1">
    <citation type="journal article" date="2011" name="Nature">
        <title>The Medicago genome provides insight into the evolution of rhizobial symbioses.</title>
        <authorList>
            <person name="Young N.D."/>
            <person name="Debelle F."/>
            <person name="Oldroyd G.E."/>
            <person name="Geurts R."/>
            <person name="Cannon S.B."/>
            <person name="Udvardi M.K."/>
            <person name="Benedito V.A."/>
            <person name="Mayer K.F."/>
            <person name="Gouzy J."/>
            <person name="Schoof H."/>
            <person name="Van de Peer Y."/>
            <person name="Proost S."/>
            <person name="Cook D.R."/>
            <person name="Meyers B.C."/>
            <person name="Spannagl M."/>
            <person name="Cheung F."/>
            <person name="De Mita S."/>
            <person name="Krishnakumar V."/>
            <person name="Gundlach H."/>
            <person name="Zhou S."/>
            <person name="Mudge J."/>
            <person name="Bharti A.K."/>
            <person name="Murray J.D."/>
            <person name="Naoumkina M.A."/>
            <person name="Rosen B."/>
            <person name="Silverstein K.A."/>
            <person name="Tang H."/>
            <person name="Rombauts S."/>
            <person name="Zhao P.X."/>
            <person name="Zhou P."/>
            <person name="Barbe V."/>
            <person name="Bardou P."/>
            <person name="Bechner M."/>
            <person name="Bellec A."/>
            <person name="Berger A."/>
            <person name="Berges H."/>
            <person name="Bidwell S."/>
            <person name="Bisseling T."/>
            <person name="Choisne N."/>
            <person name="Couloux A."/>
            <person name="Denny R."/>
            <person name="Deshpande S."/>
            <person name="Dai X."/>
            <person name="Doyle J.J."/>
            <person name="Dudez A.M."/>
            <person name="Farmer A.D."/>
            <person name="Fouteau S."/>
            <person name="Franken C."/>
            <person name="Gibelin C."/>
            <person name="Gish J."/>
            <person name="Goldstein S."/>
            <person name="Gonzalez A.J."/>
            <person name="Green P.J."/>
            <person name="Hallab A."/>
            <person name="Hartog M."/>
            <person name="Hua A."/>
            <person name="Humphray S.J."/>
            <person name="Jeong D.H."/>
            <person name="Jing Y."/>
            <person name="Jocker A."/>
            <person name="Kenton S.M."/>
            <person name="Kim D.J."/>
            <person name="Klee K."/>
            <person name="Lai H."/>
            <person name="Lang C."/>
            <person name="Lin S."/>
            <person name="Macmil S.L."/>
            <person name="Magdelenat G."/>
            <person name="Matthews L."/>
            <person name="McCorrison J."/>
            <person name="Monaghan E.L."/>
            <person name="Mun J.H."/>
            <person name="Najar F.Z."/>
            <person name="Nicholson C."/>
            <person name="Noirot C."/>
            <person name="O'Bleness M."/>
            <person name="Paule C.R."/>
            <person name="Poulain J."/>
            <person name="Prion F."/>
            <person name="Qin B."/>
            <person name="Qu C."/>
            <person name="Retzel E.F."/>
            <person name="Riddle C."/>
            <person name="Sallet E."/>
            <person name="Samain S."/>
            <person name="Samson N."/>
            <person name="Sanders I."/>
            <person name="Saurat O."/>
            <person name="Scarpelli C."/>
            <person name="Schiex T."/>
            <person name="Segurens B."/>
            <person name="Severin A.J."/>
            <person name="Sherrier D.J."/>
            <person name="Shi R."/>
            <person name="Sims S."/>
            <person name="Singer S.R."/>
            <person name="Sinharoy S."/>
            <person name="Sterck L."/>
            <person name="Viollet A."/>
            <person name="Wang B.B."/>
            <person name="Wang K."/>
            <person name="Wang M."/>
            <person name="Wang X."/>
            <person name="Warfsmann J."/>
            <person name="Weissenbach J."/>
            <person name="White D.D."/>
            <person name="White J.D."/>
            <person name="Wiley G.B."/>
            <person name="Wincker P."/>
            <person name="Xing Y."/>
            <person name="Yang L."/>
            <person name="Yao Z."/>
            <person name="Ying F."/>
            <person name="Zhai J."/>
            <person name="Zhou L."/>
            <person name="Zuber A."/>
            <person name="Denarie J."/>
            <person name="Dixon R.A."/>
            <person name="May G.D."/>
            <person name="Schwartz D.C."/>
            <person name="Rogers J."/>
            <person name="Quetier F."/>
            <person name="Town C.D."/>
            <person name="Roe B.A."/>
        </authorList>
    </citation>
    <scope>NUCLEOTIDE SEQUENCE [LARGE SCALE GENOMIC DNA]</scope>
    <source>
        <strain evidence="1">A17</strain>
        <strain evidence="2 3">cv. Jemalong A17</strain>
    </source>
</reference>
<proteinExistence type="predicted"/>
<organism evidence="1 3">
    <name type="scientific">Medicago truncatula</name>
    <name type="common">Barrel medic</name>
    <name type="synonym">Medicago tribuloides</name>
    <dbReference type="NCBI Taxonomy" id="3880"/>
    <lineage>
        <taxon>Eukaryota</taxon>
        <taxon>Viridiplantae</taxon>
        <taxon>Streptophyta</taxon>
        <taxon>Embryophyta</taxon>
        <taxon>Tracheophyta</taxon>
        <taxon>Spermatophyta</taxon>
        <taxon>Magnoliopsida</taxon>
        <taxon>eudicotyledons</taxon>
        <taxon>Gunneridae</taxon>
        <taxon>Pentapetalae</taxon>
        <taxon>rosids</taxon>
        <taxon>fabids</taxon>
        <taxon>Fabales</taxon>
        <taxon>Fabaceae</taxon>
        <taxon>Papilionoideae</taxon>
        <taxon>50 kb inversion clade</taxon>
        <taxon>NPAAA clade</taxon>
        <taxon>Hologalegina</taxon>
        <taxon>IRL clade</taxon>
        <taxon>Trifolieae</taxon>
        <taxon>Medicago</taxon>
    </lineage>
</organism>
<evidence type="ECO:0000313" key="3">
    <source>
        <dbReference type="Proteomes" id="UP000002051"/>
    </source>
</evidence>
<dbReference type="Proteomes" id="UP000002051">
    <property type="component" value="Chromosome 4"/>
</dbReference>
<evidence type="ECO:0000313" key="1">
    <source>
        <dbReference type="EMBL" id="KEH28864.1"/>
    </source>
</evidence>
<gene>
    <name evidence="1" type="ordered locus">MTR_4g415380</name>
</gene>
<accession>A0A072UGL8</accession>
<reference evidence="1 3" key="2">
    <citation type="journal article" date="2014" name="BMC Genomics">
        <title>An improved genome release (version Mt4.0) for the model legume Medicago truncatula.</title>
        <authorList>
            <person name="Tang H."/>
            <person name="Krishnakumar V."/>
            <person name="Bidwell S."/>
            <person name="Rosen B."/>
            <person name="Chan A."/>
            <person name="Zhou S."/>
            <person name="Gentzbittel L."/>
            <person name="Childs K.L."/>
            <person name="Yandell M."/>
            <person name="Gundlach H."/>
            <person name="Mayer K.F."/>
            <person name="Schwartz D.C."/>
            <person name="Town C.D."/>
        </authorList>
    </citation>
    <scope>GENOME REANNOTATION</scope>
    <source>
        <strain evidence="1">A17</strain>
        <strain evidence="2 3">cv. Jemalong A17</strain>
    </source>
</reference>
<dbReference type="PANTHER" id="PTHR36617:SF5">
    <property type="entry name" value="OS05G0421675 PROTEIN"/>
    <property type="match status" value="1"/>
</dbReference>
<keyword evidence="3" id="KW-1185">Reference proteome</keyword>